<protein>
    <submittedName>
        <fullName evidence="1">Uncharacterized protein</fullName>
    </submittedName>
</protein>
<name>A0AAN7WKS0_9SACH</name>
<organism evidence="1 2">
    <name type="scientific">Arxiozyma heterogenica</name>
    <dbReference type="NCBI Taxonomy" id="278026"/>
    <lineage>
        <taxon>Eukaryota</taxon>
        <taxon>Fungi</taxon>
        <taxon>Dikarya</taxon>
        <taxon>Ascomycota</taxon>
        <taxon>Saccharomycotina</taxon>
        <taxon>Saccharomycetes</taxon>
        <taxon>Saccharomycetales</taxon>
        <taxon>Saccharomycetaceae</taxon>
        <taxon>Arxiozyma</taxon>
    </lineage>
</organism>
<dbReference type="AlphaFoldDB" id="A0AAN7WKS0"/>
<evidence type="ECO:0000313" key="2">
    <source>
        <dbReference type="Proteomes" id="UP001306508"/>
    </source>
</evidence>
<accession>A0AAN7WKS0</accession>
<dbReference type="Proteomes" id="UP001306508">
    <property type="component" value="Unassembled WGS sequence"/>
</dbReference>
<sequence>MILPVKDMTFLPLTSIIASDVTVNCIFTIDAPSKEILEEETSGKVVFIVFNSDSDRLETCEAIDNENVTKDPNHFIVDEYKVINQQNTGVFSVKIINY</sequence>
<gene>
    <name evidence="1" type="ORF">RI543_002934</name>
</gene>
<comment type="caution">
    <text evidence="1">The sequence shown here is derived from an EMBL/GenBank/DDBJ whole genome shotgun (WGS) entry which is preliminary data.</text>
</comment>
<reference evidence="2" key="1">
    <citation type="submission" date="2023-07" db="EMBL/GenBank/DDBJ databases">
        <title>A draft genome of Kazachstania heterogenica Y-27499.</title>
        <authorList>
            <person name="Donic C."/>
            <person name="Kralova J.S."/>
            <person name="Fidel L."/>
            <person name="Ben-Dor S."/>
            <person name="Jung S."/>
        </authorList>
    </citation>
    <scope>NUCLEOTIDE SEQUENCE [LARGE SCALE GENOMIC DNA]</scope>
    <source>
        <strain evidence="2">Y27499</strain>
    </source>
</reference>
<dbReference type="EMBL" id="JAWIZZ010000047">
    <property type="protein sequence ID" value="KAK5779050.1"/>
    <property type="molecule type" value="Genomic_DNA"/>
</dbReference>
<evidence type="ECO:0000313" key="1">
    <source>
        <dbReference type="EMBL" id="KAK5779050.1"/>
    </source>
</evidence>
<keyword evidence="2" id="KW-1185">Reference proteome</keyword>
<proteinExistence type="predicted"/>